<dbReference type="Proteomes" id="UP000306192">
    <property type="component" value="Unassembled WGS sequence"/>
</dbReference>
<dbReference type="SMART" id="SM00642">
    <property type="entry name" value="Aamy"/>
    <property type="match status" value="1"/>
</dbReference>
<dbReference type="InterPro" id="IPR017853">
    <property type="entry name" value="GH"/>
</dbReference>
<keyword evidence="1" id="KW-0378">Hydrolase</keyword>
<evidence type="ECO:0000313" key="5">
    <source>
        <dbReference type="Proteomes" id="UP000306192"/>
    </source>
</evidence>
<evidence type="ECO:0000256" key="2">
    <source>
        <dbReference type="ARBA" id="ARBA00023295"/>
    </source>
</evidence>
<accession>A0A4T2C7L4</accession>
<protein>
    <submittedName>
        <fullName evidence="4">DUF3459 domain-containing protein</fullName>
    </submittedName>
</protein>
<reference evidence="4 5" key="1">
    <citation type="journal article" date="2019" name="Microorganisms">
        <title>Systematic Affiliation and Genome Analysis of Subtercola vilae DB165(T) with Particular Emphasis on Cold Adaptation of an Isolate from a High-Altitude Cold Volcano Lake.</title>
        <authorList>
            <person name="Villalobos A.S."/>
            <person name="Wiese J."/>
            <person name="Imhoff J.F."/>
            <person name="Dorador C."/>
            <person name="Keller A."/>
            <person name="Hentschel U."/>
        </authorList>
    </citation>
    <scope>NUCLEOTIDE SEQUENCE [LARGE SCALE GENOMIC DNA]</scope>
    <source>
        <strain evidence="4 5">DB165</strain>
    </source>
</reference>
<proteinExistence type="predicted"/>
<dbReference type="GO" id="GO:0016798">
    <property type="term" value="F:hydrolase activity, acting on glycosyl bonds"/>
    <property type="evidence" value="ECO:0007669"/>
    <property type="project" value="UniProtKB-KW"/>
</dbReference>
<dbReference type="RefSeq" id="WP_136641070.1">
    <property type="nucleotide sequence ID" value="NZ_QYRT01000006.1"/>
</dbReference>
<evidence type="ECO:0000259" key="3">
    <source>
        <dbReference type="SMART" id="SM00642"/>
    </source>
</evidence>
<gene>
    <name evidence="4" type="ORF">D4765_04515</name>
</gene>
<dbReference type="AlphaFoldDB" id="A0A4T2C7L4"/>
<dbReference type="PANTHER" id="PTHR10357">
    <property type="entry name" value="ALPHA-AMYLASE FAMILY MEMBER"/>
    <property type="match status" value="1"/>
</dbReference>
<name>A0A4T2C7L4_9MICO</name>
<feature type="domain" description="Glycosyl hydrolase family 13 catalytic" evidence="3">
    <location>
        <begin position="14"/>
        <end position="365"/>
    </location>
</feature>
<sequence length="457" mass="49621">MSEPAWVEHAVFWQLYPLGFVGADIDPGDRSIDRPVEHRLGRIIGWLDYAVELGVSGIALGPLFASQTHGYDTVDFFRIDPRLGDEGDFAALIGAAHERGLRVVLDGVFNHVGREFGPFERVVASGAGSGESPLRWFRLTGRGPSGDPVFENFEGHDALVALNHDEPAVADFVTHVMTYWLDRGVDGWRLDAAYAVPSAFWATVLPRVRATHPDVYIFGEVIHGDYADSVAEGTLDSLTQYELWKAIWSSISDANFFELAAALDRHNAFLSSFTPVTFVGNHDVSRLATVLDDPRHREHAHVILLTVGGTPTIYYGDEQGFTGLKEERVGGDDAIRPGFPADGHAALPADGWNTYRLHQNLIGLRRRHPWLHRAQSTTIALTNTFYVYEVRSGADSLVVALNVGDRDETFERGRGGGAFDVLAGSARVSSGGGAAATAPTDAVTVTVPAHGWAVLGA</sequence>
<dbReference type="CDD" id="cd11354">
    <property type="entry name" value="AmyAc_bac_CMD_like"/>
    <property type="match status" value="1"/>
</dbReference>
<dbReference type="GO" id="GO:0005975">
    <property type="term" value="P:carbohydrate metabolic process"/>
    <property type="evidence" value="ECO:0007669"/>
    <property type="project" value="InterPro"/>
</dbReference>
<dbReference type="OrthoDB" id="9802433at2"/>
<dbReference type="Pfam" id="PF00128">
    <property type="entry name" value="Alpha-amylase"/>
    <property type="match status" value="1"/>
</dbReference>
<dbReference type="EMBL" id="QYRT01000006">
    <property type="protein sequence ID" value="TIH39341.1"/>
    <property type="molecule type" value="Genomic_DNA"/>
</dbReference>
<evidence type="ECO:0000256" key="1">
    <source>
        <dbReference type="ARBA" id="ARBA00022801"/>
    </source>
</evidence>
<organism evidence="4 5">
    <name type="scientific">Subtercola vilae</name>
    <dbReference type="NCBI Taxonomy" id="2056433"/>
    <lineage>
        <taxon>Bacteria</taxon>
        <taxon>Bacillati</taxon>
        <taxon>Actinomycetota</taxon>
        <taxon>Actinomycetes</taxon>
        <taxon>Micrococcales</taxon>
        <taxon>Microbacteriaceae</taxon>
        <taxon>Subtercola</taxon>
    </lineage>
</organism>
<keyword evidence="5" id="KW-1185">Reference proteome</keyword>
<keyword evidence="2" id="KW-0326">Glycosidase</keyword>
<dbReference type="SUPFAM" id="SSF51445">
    <property type="entry name" value="(Trans)glycosidases"/>
    <property type="match status" value="1"/>
</dbReference>
<dbReference type="Gene3D" id="3.20.20.80">
    <property type="entry name" value="Glycosidases"/>
    <property type="match status" value="1"/>
</dbReference>
<comment type="caution">
    <text evidence="4">The sequence shown here is derived from an EMBL/GenBank/DDBJ whole genome shotgun (WGS) entry which is preliminary data.</text>
</comment>
<dbReference type="PANTHER" id="PTHR10357:SF210">
    <property type="entry name" value="MALTODEXTRIN GLUCOSIDASE"/>
    <property type="match status" value="1"/>
</dbReference>
<dbReference type="InterPro" id="IPR006047">
    <property type="entry name" value="GH13_cat_dom"/>
</dbReference>
<evidence type="ECO:0000313" key="4">
    <source>
        <dbReference type="EMBL" id="TIH39341.1"/>
    </source>
</evidence>